<accession>A0A8H4XIW1</accession>
<feature type="region of interest" description="Disordered" evidence="1">
    <location>
        <begin position="1"/>
        <end position="32"/>
    </location>
</feature>
<dbReference type="OrthoDB" id="4936392at2759"/>
<dbReference type="AlphaFoldDB" id="A0A8H4XIW1"/>
<proteinExistence type="predicted"/>
<feature type="compositionally biased region" description="Basic and acidic residues" evidence="1">
    <location>
        <begin position="8"/>
        <end position="24"/>
    </location>
</feature>
<feature type="region of interest" description="Disordered" evidence="1">
    <location>
        <begin position="112"/>
        <end position="134"/>
    </location>
</feature>
<gene>
    <name evidence="2" type="ORF">FZEAL_7184</name>
</gene>
<feature type="compositionally biased region" description="Low complexity" evidence="1">
    <location>
        <begin position="112"/>
        <end position="130"/>
    </location>
</feature>
<feature type="region of interest" description="Disordered" evidence="1">
    <location>
        <begin position="56"/>
        <end position="92"/>
    </location>
</feature>
<feature type="compositionally biased region" description="Polar residues" evidence="1">
    <location>
        <begin position="70"/>
        <end position="89"/>
    </location>
</feature>
<evidence type="ECO:0000313" key="2">
    <source>
        <dbReference type="EMBL" id="KAF4976114.1"/>
    </source>
</evidence>
<comment type="caution">
    <text evidence="2">The sequence shown here is derived from an EMBL/GenBank/DDBJ whole genome shotgun (WGS) entry which is preliminary data.</text>
</comment>
<feature type="region of interest" description="Disordered" evidence="1">
    <location>
        <begin position="165"/>
        <end position="190"/>
    </location>
</feature>
<reference evidence="2" key="1">
    <citation type="journal article" date="2020" name="BMC Genomics">
        <title>Correction to: Identification and distribution of gene clusters required for synthesis of sphingolipid metabolism inhibitors in diverse species of the filamentous fungus Fusarium.</title>
        <authorList>
            <person name="Kim H.S."/>
            <person name="Lohmar J.M."/>
            <person name="Busman M."/>
            <person name="Brown D.W."/>
            <person name="Naumann T.A."/>
            <person name="Divon H.H."/>
            <person name="Lysoe E."/>
            <person name="Uhlig S."/>
            <person name="Proctor R.H."/>
        </authorList>
    </citation>
    <scope>NUCLEOTIDE SEQUENCE</scope>
    <source>
        <strain evidence="2">NRRL 22465</strain>
    </source>
</reference>
<dbReference type="Proteomes" id="UP000635477">
    <property type="component" value="Unassembled WGS sequence"/>
</dbReference>
<evidence type="ECO:0000313" key="3">
    <source>
        <dbReference type="Proteomes" id="UP000635477"/>
    </source>
</evidence>
<keyword evidence="3" id="KW-1185">Reference proteome</keyword>
<feature type="compositionally biased region" description="Basic and acidic residues" evidence="1">
    <location>
        <begin position="171"/>
        <end position="180"/>
    </location>
</feature>
<protein>
    <submittedName>
        <fullName evidence="2">Uncharacterized protein</fullName>
    </submittedName>
</protein>
<name>A0A8H4XIW1_9HYPO</name>
<organism evidence="2 3">
    <name type="scientific">Fusarium zealandicum</name>
    <dbReference type="NCBI Taxonomy" id="1053134"/>
    <lineage>
        <taxon>Eukaryota</taxon>
        <taxon>Fungi</taxon>
        <taxon>Dikarya</taxon>
        <taxon>Ascomycota</taxon>
        <taxon>Pezizomycotina</taxon>
        <taxon>Sordariomycetes</taxon>
        <taxon>Hypocreomycetidae</taxon>
        <taxon>Hypocreales</taxon>
        <taxon>Nectriaceae</taxon>
        <taxon>Fusarium</taxon>
        <taxon>Fusarium staphyleae species complex</taxon>
    </lineage>
</organism>
<reference evidence="2" key="2">
    <citation type="submission" date="2020-05" db="EMBL/GenBank/DDBJ databases">
        <authorList>
            <person name="Kim H.-S."/>
            <person name="Proctor R.H."/>
            <person name="Brown D.W."/>
        </authorList>
    </citation>
    <scope>NUCLEOTIDE SEQUENCE</scope>
    <source>
        <strain evidence="2">NRRL 22465</strain>
    </source>
</reference>
<sequence>MPLHHREHVREDAEIREATDETLPRKTSLSLPPAELLADQAQLLRLVNDNFRLARSDSSSSKFDSEHIRSTSSSYPEQGVSSTRIQSPVSDLGIPKLSLGDLSQYSRANDRLSNLRSSSSSSRVRPVSAESTREAVSDASAAVKEWQRQPLVSYHRYELSHSIEDLPTESTRARNSEQSRESQSSSDGTVVTQEINQLKIMDINSQCNGVAEQSHPQSPSPSVEPRRIWPRVLKRSASGISLRSLTRGVKRSRTEVKRLASSAYHSSSHRLGQARESIKRHHGDQKKQYSAWKAMRRKFKPGDAIKRKPEKGFATFSVERSQHGHQTWWKTGVKKFRSPTWMQFGK</sequence>
<dbReference type="EMBL" id="JABEYC010000568">
    <property type="protein sequence ID" value="KAF4976114.1"/>
    <property type="molecule type" value="Genomic_DNA"/>
</dbReference>
<evidence type="ECO:0000256" key="1">
    <source>
        <dbReference type="SAM" id="MobiDB-lite"/>
    </source>
</evidence>
<feature type="region of interest" description="Disordered" evidence="1">
    <location>
        <begin position="259"/>
        <end position="287"/>
    </location>
</feature>